<dbReference type="GeneID" id="25265125"/>
<comment type="caution">
    <text evidence="5">The sequence shown here is derived from an EMBL/GenBank/DDBJ whole genome shotgun (WGS) entry which is preliminary data.</text>
</comment>
<dbReference type="SUPFAM" id="SSF103473">
    <property type="entry name" value="MFS general substrate transporter"/>
    <property type="match status" value="1"/>
</dbReference>
<comment type="subcellular location">
    <subcellularLocation>
        <location evidence="1">Membrane</location>
        <topology evidence="1">Multi-pass membrane protein</topology>
    </subcellularLocation>
</comment>
<evidence type="ECO:0000313" key="6">
    <source>
        <dbReference type="Proteomes" id="UP000027361"/>
    </source>
</evidence>
<dbReference type="InterPro" id="IPR036259">
    <property type="entry name" value="MFS_trans_sf"/>
</dbReference>
<keyword evidence="6" id="KW-1185">Reference proteome</keyword>
<dbReference type="PANTHER" id="PTHR11360:SF319">
    <property type="entry name" value="MAJOR FACILITATOR SUPERFAMILY (MFS) PROFILE DOMAIN-CONTAINING PROTEIN"/>
    <property type="match status" value="1"/>
</dbReference>
<evidence type="ECO:0000256" key="4">
    <source>
        <dbReference type="SAM" id="Phobius"/>
    </source>
</evidence>
<dbReference type="RefSeq" id="XP_013241122.1">
    <property type="nucleotide sequence ID" value="XM_013385668.1"/>
</dbReference>
<dbReference type="GO" id="GO:0016020">
    <property type="term" value="C:membrane"/>
    <property type="evidence" value="ECO:0007669"/>
    <property type="project" value="UniProtKB-SubCell"/>
</dbReference>
<feature type="region of interest" description="Disordered" evidence="3">
    <location>
        <begin position="76"/>
        <end position="95"/>
    </location>
</feature>
<evidence type="ECO:0000313" key="5">
    <source>
        <dbReference type="EMBL" id="KDN39682.1"/>
    </source>
</evidence>
<feature type="transmembrane region" description="Helical" evidence="4">
    <location>
        <begin position="176"/>
        <end position="195"/>
    </location>
</feature>
<dbReference type="InterPro" id="IPR050327">
    <property type="entry name" value="Proton-linked_MCT"/>
</dbReference>
<dbReference type="EMBL" id="JMSN01000101">
    <property type="protein sequence ID" value="KDN39682.1"/>
    <property type="molecule type" value="Genomic_DNA"/>
</dbReference>
<sequence length="498" mass="53644">MAHLQQDENPPDAVPVPASGELTHGGYSIANETSQDIDGTANEKTSQDIEGTASEKTSQGIEGIANEKTSQDIEMSLGQASPASEQQQLPAAPPVTMSFPDGGWEAWSVVVGSTLVFTAGVGYINSFSVFQSYYSRVVLVGHSQDAIAWIGSIQLWGAFGFGIPAGLLLDLYGPKVPLLASAFFIVFGTMMSSISTKYWHFLLSQGLCSAFGFGLSFTPALAAPQQWFLKQRALATGLAVSGTSLGGIIWPVLINRLLNYDGVGLGWTLRTVGFLQLAIMLVAACMIKTRVPRRQSKGLPLGMWFRQSSMVVLAFGLTVLFFALYVPYFYITPYAMRWGASAQAAFYYPSIMNGVSFFGRFFCGIIADRYLGHYNTLILVILITGIISLCWIPAHDNAGNIVWSCFYGFFSGALQSLFTPVAAKLAPSPQLISAWVGIGVTIIAFGALGSQPVAGRLLDSHNDTNYVPMQVYTGVMILSSALPVTVSRLLHNRTALKL</sequence>
<keyword evidence="4" id="KW-0472">Membrane</keyword>
<feature type="transmembrane region" description="Helical" evidence="4">
    <location>
        <begin position="374"/>
        <end position="394"/>
    </location>
</feature>
<reference evidence="5 6" key="1">
    <citation type="submission" date="2014-05" db="EMBL/GenBank/DDBJ databases">
        <title>Draft genome sequence of a rare smut relative, Tilletiaria anomala UBC 951.</title>
        <authorList>
            <consortium name="DOE Joint Genome Institute"/>
            <person name="Toome M."/>
            <person name="Kuo A."/>
            <person name="Henrissat B."/>
            <person name="Lipzen A."/>
            <person name="Tritt A."/>
            <person name="Yoshinaga Y."/>
            <person name="Zane M."/>
            <person name="Barry K."/>
            <person name="Grigoriev I.V."/>
            <person name="Spatafora J.W."/>
            <person name="Aimea M.C."/>
        </authorList>
    </citation>
    <scope>NUCLEOTIDE SEQUENCE [LARGE SCALE GENOMIC DNA]</scope>
    <source>
        <strain evidence="5 6">UBC 951</strain>
    </source>
</reference>
<feature type="transmembrane region" description="Helical" evidence="4">
    <location>
        <begin position="346"/>
        <end position="367"/>
    </location>
</feature>
<evidence type="ECO:0000256" key="2">
    <source>
        <dbReference type="ARBA" id="ARBA00006727"/>
    </source>
</evidence>
<accession>A0A066VD52</accession>
<keyword evidence="4" id="KW-1133">Transmembrane helix</keyword>
<proteinExistence type="inferred from homology"/>
<feature type="transmembrane region" description="Helical" evidence="4">
    <location>
        <begin position="469"/>
        <end position="490"/>
    </location>
</feature>
<feature type="transmembrane region" description="Helical" evidence="4">
    <location>
        <begin position="106"/>
        <end position="126"/>
    </location>
</feature>
<name>A0A066VD52_TILAU</name>
<dbReference type="OrthoDB" id="6509908at2759"/>
<feature type="region of interest" description="Disordered" evidence="3">
    <location>
        <begin position="1"/>
        <end position="64"/>
    </location>
</feature>
<dbReference type="Gene3D" id="1.20.1250.20">
    <property type="entry name" value="MFS general substrate transporter like domains"/>
    <property type="match status" value="2"/>
</dbReference>
<dbReference type="GO" id="GO:0022857">
    <property type="term" value="F:transmembrane transporter activity"/>
    <property type="evidence" value="ECO:0007669"/>
    <property type="project" value="InterPro"/>
</dbReference>
<feature type="transmembrane region" description="Helical" evidence="4">
    <location>
        <begin position="146"/>
        <end position="169"/>
    </location>
</feature>
<feature type="transmembrane region" description="Helical" evidence="4">
    <location>
        <begin position="265"/>
        <end position="287"/>
    </location>
</feature>
<gene>
    <name evidence="5" type="ORF">K437DRAFT_258954</name>
</gene>
<dbReference type="HOGENOM" id="CLU_001265_1_1_1"/>
<keyword evidence="4" id="KW-0812">Transmembrane</keyword>
<dbReference type="PANTHER" id="PTHR11360">
    <property type="entry name" value="MONOCARBOXYLATE TRANSPORTER"/>
    <property type="match status" value="1"/>
</dbReference>
<feature type="transmembrane region" description="Helical" evidence="4">
    <location>
        <begin position="201"/>
        <end position="221"/>
    </location>
</feature>
<protein>
    <submittedName>
        <fullName evidence="5">MFS general substrate transporter</fullName>
    </submittedName>
</protein>
<evidence type="ECO:0000256" key="3">
    <source>
        <dbReference type="SAM" id="MobiDB-lite"/>
    </source>
</evidence>
<dbReference type="InParanoid" id="A0A066VD52"/>
<dbReference type="Pfam" id="PF07690">
    <property type="entry name" value="MFS_1"/>
    <property type="match status" value="1"/>
</dbReference>
<comment type="similarity">
    <text evidence="2">Belongs to the major facilitator superfamily. Monocarboxylate porter (TC 2.A.1.13) family.</text>
</comment>
<dbReference type="OMA" id="WNGIAIT"/>
<feature type="transmembrane region" description="Helical" evidence="4">
    <location>
        <begin position="431"/>
        <end position="449"/>
    </location>
</feature>
<feature type="transmembrane region" description="Helical" evidence="4">
    <location>
        <begin position="233"/>
        <end position="253"/>
    </location>
</feature>
<evidence type="ECO:0000256" key="1">
    <source>
        <dbReference type="ARBA" id="ARBA00004141"/>
    </source>
</evidence>
<feature type="transmembrane region" description="Helical" evidence="4">
    <location>
        <begin position="400"/>
        <end position="419"/>
    </location>
</feature>
<organism evidence="5 6">
    <name type="scientific">Tilletiaria anomala (strain ATCC 24038 / CBS 436.72 / UBC 951)</name>
    <dbReference type="NCBI Taxonomy" id="1037660"/>
    <lineage>
        <taxon>Eukaryota</taxon>
        <taxon>Fungi</taxon>
        <taxon>Dikarya</taxon>
        <taxon>Basidiomycota</taxon>
        <taxon>Ustilaginomycotina</taxon>
        <taxon>Exobasidiomycetes</taxon>
        <taxon>Georgefischeriales</taxon>
        <taxon>Tilletiariaceae</taxon>
        <taxon>Tilletiaria</taxon>
    </lineage>
</organism>
<dbReference type="AlphaFoldDB" id="A0A066VD52"/>
<dbReference type="InterPro" id="IPR011701">
    <property type="entry name" value="MFS"/>
</dbReference>
<dbReference type="CDD" id="cd17352">
    <property type="entry name" value="MFS_MCT_SLC16"/>
    <property type="match status" value="1"/>
</dbReference>
<feature type="compositionally biased region" description="Polar residues" evidence="3">
    <location>
        <begin position="78"/>
        <end position="89"/>
    </location>
</feature>
<feature type="transmembrane region" description="Helical" evidence="4">
    <location>
        <begin position="308"/>
        <end position="326"/>
    </location>
</feature>
<dbReference type="Proteomes" id="UP000027361">
    <property type="component" value="Unassembled WGS sequence"/>
</dbReference>